<accession>A0A2Z5ZLC5</accession>
<dbReference type="AlphaFoldDB" id="A0A2Z5ZLC5"/>
<protein>
    <recommendedName>
        <fullName evidence="1">HicB-like antitoxin of toxin-antitoxin system domain-containing protein</fullName>
    </recommendedName>
</protein>
<dbReference type="SUPFAM" id="SSF143100">
    <property type="entry name" value="TTHA1013/TTHA0281-like"/>
    <property type="match status" value="1"/>
</dbReference>
<reference evidence="2 3" key="1">
    <citation type="submission" date="2018-02" db="EMBL/GenBank/DDBJ databases">
        <title>Acetobacter orientalis genome.</title>
        <authorList>
            <person name="Nakashima N."/>
            <person name="Tamura T."/>
        </authorList>
    </citation>
    <scope>NUCLEOTIDE SEQUENCE [LARGE SCALE GENOMIC DNA]</scope>
    <source>
        <strain evidence="2 3">FAN1</strain>
    </source>
</reference>
<dbReference type="SUPFAM" id="SSF47598">
    <property type="entry name" value="Ribbon-helix-helix"/>
    <property type="match status" value="1"/>
</dbReference>
<feature type="domain" description="HicB-like antitoxin of toxin-antitoxin system" evidence="1">
    <location>
        <begin position="3"/>
        <end position="127"/>
    </location>
</feature>
<dbReference type="GO" id="GO:0006355">
    <property type="term" value="P:regulation of DNA-templated transcription"/>
    <property type="evidence" value="ECO:0007669"/>
    <property type="project" value="InterPro"/>
</dbReference>
<gene>
    <name evidence="2" type="ORF">AcetOrient_orf04490</name>
</gene>
<proteinExistence type="predicted"/>
<dbReference type="InterPro" id="IPR035069">
    <property type="entry name" value="TTHA1013/TTHA0281-like"/>
</dbReference>
<dbReference type="InterPro" id="IPR031807">
    <property type="entry name" value="HicB-like"/>
</dbReference>
<evidence type="ECO:0000313" key="2">
    <source>
        <dbReference type="EMBL" id="BBC81316.1"/>
    </source>
</evidence>
<sequence length="130" mass="14154">MRYPIVIEMPTSEKEAYGVVFPDLPGCFSAGDTLDEAITNASEAAALWIESTLDDGGKVPPPSSFEVVRNNPKWAGWVLAVANVDPMLFDSSAERVNITLPKRVLARLDRRAKEEGDTRSGFIARLAMSA</sequence>
<dbReference type="PANTHER" id="PTHR34504:SF2">
    <property type="entry name" value="UPF0150 PROTEIN SSL0259"/>
    <property type="match status" value="1"/>
</dbReference>
<dbReference type="PANTHER" id="PTHR34504">
    <property type="entry name" value="ANTITOXIN HICB"/>
    <property type="match status" value="1"/>
</dbReference>
<evidence type="ECO:0000313" key="3">
    <source>
        <dbReference type="Proteomes" id="UP000270034"/>
    </source>
</evidence>
<dbReference type="Proteomes" id="UP000270034">
    <property type="component" value="Chromosome"/>
</dbReference>
<dbReference type="InterPro" id="IPR010985">
    <property type="entry name" value="Ribbon_hlx_hlx"/>
</dbReference>
<name>A0A2Z5ZLC5_9PROT</name>
<dbReference type="Pfam" id="PF15919">
    <property type="entry name" value="HicB_lk_antitox"/>
    <property type="match status" value="1"/>
</dbReference>
<dbReference type="InterPro" id="IPR051404">
    <property type="entry name" value="TA_system_antitoxin"/>
</dbReference>
<dbReference type="KEGG" id="aot:AcetOri_orf04490"/>
<organism evidence="2 3">
    <name type="scientific">Acetobacter orientalis</name>
    <dbReference type="NCBI Taxonomy" id="146474"/>
    <lineage>
        <taxon>Bacteria</taxon>
        <taxon>Pseudomonadati</taxon>
        <taxon>Pseudomonadota</taxon>
        <taxon>Alphaproteobacteria</taxon>
        <taxon>Acetobacterales</taxon>
        <taxon>Acetobacteraceae</taxon>
        <taxon>Acetobacter</taxon>
    </lineage>
</organism>
<dbReference type="Gene3D" id="3.30.160.250">
    <property type="match status" value="1"/>
</dbReference>
<evidence type="ECO:0000259" key="1">
    <source>
        <dbReference type="Pfam" id="PF15919"/>
    </source>
</evidence>
<dbReference type="EMBL" id="AP018515">
    <property type="protein sequence ID" value="BBC81316.1"/>
    <property type="molecule type" value="Genomic_DNA"/>
</dbReference>
<dbReference type="CDD" id="cd22231">
    <property type="entry name" value="RHH_NikR_HicB-like"/>
    <property type="match status" value="1"/>
</dbReference>